<dbReference type="Gene3D" id="3.30.1490.40">
    <property type="match status" value="1"/>
</dbReference>
<feature type="compositionally biased region" description="Basic and acidic residues" evidence="1">
    <location>
        <begin position="58"/>
        <end position="78"/>
    </location>
</feature>
<dbReference type="AlphaFoldDB" id="A0A1D1ZU67"/>
<evidence type="ECO:0000313" key="2">
    <source>
        <dbReference type="EMBL" id="JAT70285.1"/>
    </source>
</evidence>
<proteinExistence type="predicted"/>
<protein>
    <recommendedName>
        <fullName evidence="3">GYF domain-containing protein</fullName>
    </recommendedName>
</protein>
<feature type="region of interest" description="Disordered" evidence="1">
    <location>
        <begin position="1"/>
        <end position="291"/>
    </location>
</feature>
<feature type="compositionally biased region" description="Basic and acidic residues" evidence="1">
    <location>
        <begin position="169"/>
        <end position="211"/>
    </location>
</feature>
<evidence type="ECO:0000256" key="1">
    <source>
        <dbReference type="SAM" id="MobiDB-lite"/>
    </source>
</evidence>
<evidence type="ECO:0008006" key="3">
    <source>
        <dbReference type="Google" id="ProtNLM"/>
    </source>
</evidence>
<reference evidence="2" key="1">
    <citation type="submission" date="2015-08" db="EMBL/GenBank/DDBJ databases">
        <authorList>
            <person name="Babu N.S."/>
            <person name="Beckwith C.J."/>
            <person name="Beseler K.G."/>
            <person name="Brison A."/>
            <person name="Carone J.V."/>
            <person name="Caskin T.P."/>
            <person name="Diamond M."/>
            <person name="Durham M.E."/>
            <person name="Foxe J.M."/>
            <person name="Go M."/>
            <person name="Henderson B.A."/>
            <person name="Jones I.B."/>
            <person name="McGettigan J.A."/>
            <person name="Micheletti S.J."/>
            <person name="Nasrallah M.E."/>
            <person name="Ortiz D."/>
            <person name="Piller C.R."/>
            <person name="Privatt S.R."/>
            <person name="Schneider S.L."/>
            <person name="Sharp S."/>
            <person name="Smith T.C."/>
            <person name="Stanton J.D."/>
            <person name="Ullery H.E."/>
            <person name="Wilson R.J."/>
            <person name="Serrano M.G."/>
            <person name="Buck G."/>
            <person name="Lee V."/>
            <person name="Wang Y."/>
            <person name="Carvalho R."/>
            <person name="Voegtly L."/>
            <person name="Shi R."/>
            <person name="Duckworth R."/>
            <person name="Johnson A."/>
            <person name="Loviza R."/>
            <person name="Walstead R."/>
            <person name="Shah Z."/>
            <person name="Kiflezghi M."/>
            <person name="Wade K."/>
            <person name="Ball S.L."/>
            <person name="Bradley K.W."/>
            <person name="Asai D.J."/>
            <person name="Bowman C.A."/>
            <person name="Russell D.A."/>
            <person name="Pope W.H."/>
            <person name="Jacobs-Sera D."/>
            <person name="Hendrix R.W."/>
            <person name="Hatfull G.F."/>
        </authorList>
    </citation>
    <scope>NUCLEOTIDE SEQUENCE</scope>
</reference>
<dbReference type="EMBL" id="GDKF01008337">
    <property type="protein sequence ID" value="JAT70285.1"/>
    <property type="molecule type" value="Transcribed_RNA"/>
</dbReference>
<organism evidence="2">
    <name type="scientific">Auxenochlorella protothecoides</name>
    <name type="common">Green microalga</name>
    <name type="synonym">Chlorella protothecoides</name>
    <dbReference type="NCBI Taxonomy" id="3075"/>
    <lineage>
        <taxon>Eukaryota</taxon>
        <taxon>Viridiplantae</taxon>
        <taxon>Chlorophyta</taxon>
        <taxon>core chlorophytes</taxon>
        <taxon>Trebouxiophyceae</taxon>
        <taxon>Chlorellales</taxon>
        <taxon>Chlorellaceae</taxon>
        <taxon>Auxenochlorella</taxon>
    </lineage>
</organism>
<feature type="compositionally biased region" description="Basic and acidic residues" evidence="1">
    <location>
        <begin position="101"/>
        <end position="122"/>
    </location>
</feature>
<feature type="compositionally biased region" description="Basic and acidic residues" evidence="1">
    <location>
        <begin position="1"/>
        <end position="31"/>
    </location>
</feature>
<gene>
    <name evidence="2" type="ORF">g.44565</name>
</gene>
<name>A0A1D1ZU67_AUXPR</name>
<feature type="compositionally biased region" description="Low complexity" evidence="1">
    <location>
        <begin position="261"/>
        <end position="281"/>
    </location>
</feature>
<sequence length="396" mass="43741">MGRPELEPRHVVQRHPDPEYLRPRVPRERTRSPPRPLLSRGTPPRQQSYVDSRPPASRSDREDGRRQPPRPSSRDPVRRAPSPGHGRTPLQGRAHQQPSYEPRERDPPRMSSARDLDGRSWEGARPTPRPAERMRPMARMAEVGRPMARSEGYPLPAARPVEYALPSLRSEEYPRPVARSEEHHRPASRPDEHSRSPARPRGDRQSRRDVPGDSLAAREGPGRLTGREAGWGPASKETPRAPTAGSRRPSSHGDPPHKSSARSAGSASPPTSGSASPGPTSDALSRAEDASQPRLSAKGILRLPVWVPPLVELEGLRRDEEAARWYYIDPQEKLQGPHPLCQLQSWMSFLAASAVGNAEHQLAYARFSGVSVCKAGDCYRVPLILLLPPSPTPAPS</sequence>
<accession>A0A1D1ZU67</accession>
<dbReference type="InterPro" id="IPR035445">
    <property type="entry name" value="GYF-like_dom_sf"/>
</dbReference>
<dbReference type="SUPFAM" id="SSF55277">
    <property type="entry name" value="GYF domain"/>
    <property type="match status" value="1"/>
</dbReference>